<dbReference type="EMBL" id="JAZHGC010000048">
    <property type="protein sequence ID" value="MEM5291321.1"/>
    <property type="molecule type" value="Genomic_DNA"/>
</dbReference>
<evidence type="ECO:0000313" key="2">
    <source>
        <dbReference type="EMBL" id="MEM5291321.1"/>
    </source>
</evidence>
<organism evidence="2 3">
    <name type="scientific">Paraburkholderia sabiae</name>
    <dbReference type="NCBI Taxonomy" id="273251"/>
    <lineage>
        <taxon>Bacteria</taxon>
        <taxon>Pseudomonadati</taxon>
        <taxon>Pseudomonadota</taxon>
        <taxon>Betaproteobacteria</taxon>
        <taxon>Burkholderiales</taxon>
        <taxon>Burkholderiaceae</taxon>
        <taxon>Paraburkholderia</taxon>
    </lineage>
</organism>
<dbReference type="GO" id="GO:0004519">
    <property type="term" value="F:endonuclease activity"/>
    <property type="evidence" value="ECO:0007669"/>
    <property type="project" value="UniProtKB-KW"/>
</dbReference>
<keyword evidence="2" id="KW-0378">Hydrolase</keyword>
<gene>
    <name evidence="2" type="ORF">V4C55_36950</name>
</gene>
<dbReference type="RefSeq" id="WP_201660831.1">
    <property type="nucleotide sequence ID" value="NZ_CAJHCS010000042.1"/>
</dbReference>
<accession>A0ABU9QPH3</accession>
<evidence type="ECO:0000313" key="3">
    <source>
        <dbReference type="Proteomes" id="UP001494588"/>
    </source>
</evidence>
<dbReference type="Pfam" id="PF13391">
    <property type="entry name" value="HNH_2"/>
    <property type="match status" value="1"/>
</dbReference>
<dbReference type="Proteomes" id="UP001494588">
    <property type="component" value="Unassembled WGS sequence"/>
</dbReference>
<dbReference type="InterPro" id="IPR003615">
    <property type="entry name" value="HNH_nuc"/>
</dbReference>
<keyword evidence="2" id="KW-0255">Endonuclease</keyword>
<keyword evidence="3" id="KW-1185">Reference proteome</keyword>
<feature type="domain" description="HNH nuclease" evidence="1">
    <location>
        <begin position="152"/>
        <end position="204"/>
    </location>
</feature>
<reference evidence="2 3" key="1">
    <citation type="submission" date="2024-01" db="EMBL/GenBank/DDBJ databases">
        <title>The diversity of rhizobia nodulating Mimosa spp. in eleven states of Brazil covering several biomes is determined by host plant, location, and edaphic factors.</title>
        <authorList>
            <person name="Rouws L."/>
            <person name="Barauna A."/>
            <person name="Beukes C."/>
            <person name="De Faria S.M."/>
            <person name="Gross E."/>
            <person name="Dos Reis Junior F.B."/>
            <person name="Simon M."/>
            <person name="Maluk M."/>
            <person name="Odee D.W."/>
            <person name="Kenicer G."/>
            <person name="Young J.P.W."/>
            <person name="Reis V.M."/>
            <person name="Zilli J."/>
            <person name="James E.K."/>
        </authorList>
    </citation>
    <scope>NUCLEOTIDE SEQUENCE [LARGE SCALE GENOMIC DNA]</scope>
    <source>
        <strain evidence="2 3">JPY77</strain>
    </source>
</reference>
<sequence>MIESPQSFVIREECGKAAWQHGFRRQLGEDAGWAAFASTTAQGRIWLAADGPQGPWHLALDHPGVIAELNLPAGVVPGPGLSRHVFESLNELYRILPRLYQLAASLPDAPLHIFQTQVAGMPKATEAERLIVQRIGQDIFRASLMEYWQGRCPLTGITDPALLRASHIVPWADCDSDAERLNAHNGLLLSALWDAAFDRALVSFGDDGCPLFSPQLSDEARDELRWAAPIPLSDQHRARLAGHRQRFSTSNC</sequence>
<name>A0ABU9QPH3_9BURK</name>
<evidence type="ECO:0000259" key="1">
    <source>
        <dbReference type="Pfam" id="PF13391"/>
    </source>
</evidence>
<protein>
    <submittedName>
        <fullName evidence="2">HNH endonuclease</fullName>
    </submittedName>
</protein>
<keyword evidence="2" id="KW-0540">Nuclease</keyword>
<comment type="caution">
    <text evidence="2">The sequence shown here is derived from an EMBL/GenBank/DDBJ whole genome shotgun (WGS) entry which is preliminary data.</text>
</comment>
<proteinExistence type="predicted"/>